<evidence type="ECO:0000256" key="2">
    <source>
        <dbReference type="ARBA" id="ARBA00022723"/>
    </source>
</evidence>
<dbReference type="HOGENOM" id="CLU_055491_4_0_6"/>
<dbReference type="Gene3D" id="3.90.1590.10">
    <property type="entry name" value="glutathione-dependent formaldehyde- activating enzyme (gfa)"/>
    <property type="match status" value="1"/>
</dbReference>
<accession>S6AWQ0</accession>
<evidence type="ECO:0000313" key="7">
    <source>
        <dbReference type="Proteomes" id="UP000015503"/>
    </source>
</evidence>
<evidence type="ECO:0000256" key="4">
    <source>
        <dbReference type="ARBA" id="ARBA00023239"/>
    </source>
</evidence>
<keyword evidence="4" id="KW-0456">Lyase</keyword>
<keyword evidence="3" id="KW-0862">Zinc</keyword>
<evidence type="ECO:0000259" key="5">
    <source>
        <dbReference type="PROSITE" id="PS51891"/>
    </source>
</evidence>
<dbReference type="GO" id="GO:0046872">
    <property type="term" value="F:metal ion binding"/>
    <property type="evidence" value="ECO:0007669"/>
    <property type="project" value="UniProtKB-KW"/>
</dbReference>
<dbReference type="Proteomes" id="UP000015503">
    <property type="component" value="Chromosome"/>
</dbReference>
<proteinExistence type="inferred from homology"/>
<gene>
    <name evidence="6" type="ORF">PCA10_32690</name>
</gene>
<reference evidence="6 7" key="1">
    <citation type="journal article" date="2013" name="Genome Announc.">
        <title>Complete Genome Sequence of the Carbazole Degrader Pseudomonas resinovorans Strain CA10 (NBRC 106553).</title>
        <authorList>
            <person name="Shintani M."/>
            <person name="Hosoyama A."/>
            <person name="Ohji S."/>
            <person name="Tsuchikane K."/>
            <person name="Takarada H."/>
            <person name="Yamazoe A."/>
            <person name="Fujita N."/>
            <person name="Nojiri H."/>
        </authorList>
    </citation>
    <scope>NUCLEOTIDE SEQUENCE [LARGE SCALE GENOMIC DNA]</scope>
    <source>
        <strain evidence="6 7">NBRC 106553</strain>
    </source>
</reference>
<dbReference type="OrthoDB" id="7765631at2"/>
<sequence length="127" mass="13584">MSITSYEGGCLCGHIRFLARGTPANPHACSCDFCQRHSGAPVLCWVEFPREALQWTGEGGAPALFRSSDYSSRAFCPRCGSTLGAVDDEPVVALVTGVFDRREAEELRPLSHSFEDGCPAWCGVAGG</sequence>
<dbReference type="PANTHER" id="PTHR33337">
    <property type="entry name" value="GFA DOMAIN-CONTAINING PROTEIN"/>
    <property type="match status" value="1"/>
</dbReference>
<dbReference type="InterPro" id="IPR011057">
    <property type="entry name" value="Mss4-like_sf"/>
</dbReference>
<comment type="similarity">
    <text evidence="1">Belongs to the Gfa family.</text>
</comment>
<dbReference type="GO" id="GO:0016846">
    <property type="term" value="F:carbon-sulfur lyase activity"/>
    <property type="evidence" value="ECO:0007669"/>
    <property type="project" value="InterPro"/>
</dbReference>
<dbReference type="EMBL" id="AP013068">
    <property type="protein sequence ID" value="BAN49001.1"/>
    <property type="molecule type" value="Genomic_DNA"/>
</dbReference>
<dbReference type="PANTHER" id="PTHR33337:SF40">
    <property type="entry name" value="CENP-V_GFA DOMAIN-CONTAINING PROTEIN-RELATED"/>
    <property type="match status" value="1"/>
</dbReference>
<evidence type="ECO:0000256" key="3">
    <source>
        <dbReference type="ARBA" id="ARBA00022833"/>
    </source>
</evidence>
<dbReference type="STRING" id="1245471.PCA10_32690"/>
<protein>
    <recommendedName>
        <fullName evidence="5">CENP-V/GFA domain-containing protein</fullName>
    </recommendedName>
</protein>
<dbReference type="KEGG" id="pre:PCA10_32690"/>
<dbReference type="RefSeq" id="WP_016493147.1">
    <property type="nucleotide sequence ID" value="NC_021499.1"/>
</dbReference>
<keyword evidence="2" id="KW-0479">Metal-binding</keyword>
<dbReference type="Pfam" id="PF04828">
    <property type="entry name" value="GFA"/>
    <property type="match status" value="1"/>
</dbReference>
<name>S6AWQ0_METRE</name>
<organism evidence="6 7">
    <name type="scientific">Metapseudomonas resinovorans NBRC 106553</name>
    <dbReference type="NCBI Taxonomy" id="1245471"/>
    <lineage>
        <taxon>Bacteria</taxon>
        <taxon>Pseudomonadati</taxon>
        <taxon>Pseudomonadota</taxon>
        <taxon>Gammaproteobacteria</taxon>
        <taxon>Pseudomonadales</taxon>
        <taxon>Pseudomonadaceae</taxon>
        <taxon>Metapseudomonas</taxon>
    </lineage>
</organism>
<dbReference type="PROSITE" id="PS51891">
    <property type="entry name" value="CENP_V_GFA"/>
    <property type="match status" value="1"/>
</dbReference>
<dbReference type="AlphaFoldDB" id="S6AWQ0"/>
<dbReference type="InterPro" id="IPR006913">
    <property type="entry name" value="CENP-V/GFA"/>
</dbReference>
<evidence type="ECO:0000256" key="1">
    <source>
        <dbReference type="ARBA" id="ARBA00005495"/>
    </source>
</evidence>
<keyword evidence="7" id="KW-1185">Reference proteome</keyword>
<feature type="domain" description="CENP-V/GFA" evidence="5">
    <location>
        <begin position="6"/>
        <end position="116"/>
    </location>
</feature>
<dbReference type="eggNOG" id="COG3791">
    <property type="taxonomic scope" value="Bacteria"/>
</dbReference>
<dbReference type="SUPFAM" id="SSF51316">
    <property type="entry name" value="Mss4-like"/>
    <property type="match status" value="1"/>
</dbReference>
<evidence type="ECO:0000313" key="6">
    <source>
        <dbReference type="EMBL" id="BAN49001.1"/>
    </source>
</evidence>